<dbReference type="OrthoDB" id="415822at2759"/>
<proteinExistence type="predicted"/>
<evidence type="ECO:0000313" key="3">
    <source>
        <dbReference type="Proteomes" id="UP000299102"/>
    </source>
</evidence>
<feature type="non-terminal residue" evidence="2">
    <location>
        <position position="1"/>
    </location>
</feature>
<name>A0A4C1Z945_EUMVA</name>
<organism evidence="2 3">
    <name type="scientific">Eumeta variegata</name>
    <name type="common">Bagworm moth</name>
    <name type="synonym">Eumeta japonica</name>
    <dbReference type="NCBI Taxonomy" id="151549"/>
    <lineage>
        <taxon>Eukaryota</taxon>
        <taxon>Metazoa</taxon>
        <taxon>Ecdysozoa</taxon>
        <taxon>Arthropoda</taxon>
        <taxon>Hexapoda</taxon>
        <taxon>Insecta</taxon>
        <taxon>Pterygota</taxon>
        <taxon>Neoptera</taxon>
        <taxon>Endopterygota</taxon>
        <taxon>Lepidoptera</taxon>
        <taxon>Glossata</taxon>
        <taxon>Ditrysia</taxon>
        <taxon>Tineoidea</taxon>
        <taxon>Psychidae</taxon>
        <taxon>Oiketicinae</taxon>
        <taxon>Eumeta</taxon>
    </lineage>
</organism>
<feature type="region of interest" description="Disordered" evidence="1">
    <location>
        <begin position="64"/>
        <end position="89"/>
    </location>
</feature>
<sequence>ENQKTRTHVFVYPRFSLQRDELETILNQRIQPETLVETMLSTKLPGTLLARLLQKSLRTCAFRRKKKAKRQQLEGRNNNTLATRRKSGS</sequence>
<reference evidence="2 3" key="1">
    <citation type="journal article" date="2019" name="Commun. Biol.">
        <title>The bagworm genome reveals a unique fibroin gene that provides high tensile strength.</title>
        <authorList>
            <person name="Kono N."/>
            <person name="Nakamura H."/>
            <person name="Ohtoshi R."/>
            <person name="Tomita M."/>
            <person name="Numata K."/>
            <person name="Arakawa K."/>
        </authorList>
    </citation>
    <scope>NUCLEOTIDE SEQUENCE [LARGE SCALE GENOMIC DNA]</scope>
</reference>
<accession>A0A4C1Z945</accession>
<gene>
    <name evidence="2" type="ORF">EVAR_103320_1</name>
</gene>
<dbReference type="AlphaFoldDB" id="A0A4C1Z945"/>
<protein>
    <submittedName>
        <fullName evidence="2">Uncharacterized protein</fullName>
    </submittedName>
</protein>
<keyword evidence="3" id="KW-1185">Reference proteome</keyword>
<dbReference type="Proteomes" id="UP000299102">
    <property type="component" value="Unassembled WGS sequence"/>
</dbReference>
<comment type="caution">
    <text evidence="2">The sequence shown here is derived from an EMBL/GenBank/DDBJ whole genome shotgun (WGS) entry which is preliminary data.</text>
</comment>
<evidence type="ECO:0000313" key="2">
    <source>
        <dbReference type="EMBL" id="GBP83439.1"/>
    </source>
</evidence>
<evidence type="ECO:0000256" key="1">
    <source>
        <dbReference type="SAM" id="MobiDB-lite"/>
    </source>
</evidence>
<dbReference type="EMBL" id="BGZK01001622">
    <property type="protein sequence ID" value="GBP83439.1"/>
    <property type="molecule type" value="Genomic_DNA"/>
</dbReference>